<organism evidence="1 2">
    <name type="scientific">Rhododendron molle</name>
    <name type="common">Chinese azalea</name>
    <name type="synonym">Azalea mollis</name>
    <dbReference type="NCBI Taxonomy" id="49168"/>
    <lineage>
        <taxon>Eukaryota</taxon>
        <taxon>Viridiplantae</taxon>
        <taxon>Streptophyta</taxon>
        <taxon>Embryophyta</taxon>
        <taxon>Tracheophyta</taxon>
        <taxon>Spermatophyta</taxon>
        <taxon>Magnoliopsida</taxon>
        <taxon>eudicotyledons</taxon>
        <taxon>Gunneridae</taxon>
        <taxon>Pentapetalae</taxon>
        <taxon>asterids</taxon>
        <taxon>Ericales</taxon>
        <taxon>Ericaceae</taxon>
        <taxon>Ericoideae</taxon>
        <taxon>Rhodoreae</taxon>
        <taxon>Rhododendron</taxon>
    </lineage>
</organism>
<accession>A0ACC0LQV3</accession>
<proteinExistence type="predicted"/>
<keyword evidence="2" id="KW-1185">Reference proteome</keyword>
<evidence type="ECO:0000313" key="2">
    <source>
        <dbReference type="Proteomes" id="UP001062846"/>
    </source>
</evidence>
<dbReference type="EMBL" id="CM046398">
    <property type="protein sequence ID" value="KAI8531045.1"/>
    <property type="molecule type" value="Genomic_DNA"/>
</dbReference>
<reference evidence="1" key="1">
    <citation type="submission" date="2022-02" db="EMBL/GenBank/DDBJ databases">
        <title>Plant Genome Project.</title>
        <authorList>
            <person name="Zhang R.-G."/>
        </authorList>
    </citation>
    <scope>NUCLEOTIDE SEQUENCE</scope>
    <source>
        <strain evidence="1">AT1</strain>
    </source>
</reference>
<evidence type="ECO:0000313" key="1">
    <source>
        <dbReference type="EMBL" id="KAI8531045.1"/>
    </source>
</evidence>
<gene>
    <name evidence="1" type="ORF">RHMOL_Rhmol11G0107400</name>
</gene>
<sequence>MVMVLTTPFVGIVQRAKYDKIDNTGCWYALINVNGEQEDVAFSRTRSSKNLLYEGHAPFVAKYGQILPIGIATTWNLRKEMDAWLSKIIYYSFLYFSHDLDLMMIWLDNFGHLVLFIFLIDAVIVQVFTHQFQAILQDPTIDVIVFRMKNFTWKVPIKNGCFQSIGMEILQNELKLEDSDLIFVAVKDPGNIRLLVLCSNGLEKMYSWFYE</sequence>
<name>A0ACC0LQV3_RHOML</name>
<protein>
    <submittedName>
        <fullName evidence="1">Uncharacterized protein</fullName>
    </submittedName>
</protein>
<comment type="caution">
    <text evidence="1">The sequence shown here is derived from an EMBL/GenBank/DDBJ whole genome shotgun (WGS) entry which is preliminary data.</text>
</comment>
<dbReference type="Proteomes" id="UP001062846">
    <property type="component" value="Chromosome 11"/>
</dbReference>